<evidence type="ECO:0000256" key="6">
    <source>
        <dbReference type="ARBA" id="ARBA00022500"/>
    </source>
</evidence>
<dbReference type="InterPro" id="IPR011002">
    <property type="entry name" value="FliG_a-hlx"/>
</dbReference>
<keyword evidence="7" id="KW-0283">Flagellar rotation</keyword>
<evidence type="ECO:0000259" key="10">
    <source>
        <dbReference type="Pfam" id="PF01706"/>
    </source>
</evidence>
<dbReference type="InterPro" id="IPR023087">
    <property type="entry name" value="Flg_Motor_Flig_C"/>
</dbReference>
<evidence type="ECO:0000256" key="2">
    <source>
        <dbReference type="ARBA" id="ARBA00004413"/>
    </source>
</evidence>
<dbReference type="InterPro" id="IPR032779">
    <property type="entry name" value="FliG_M"/>
</dbReference>
<keyword evidence="13" id="KW-0969">Cilium</keyword>
<dbReference type="PRINTS" id="PR00954">
    <property type="entry name" value="FLGMOTORFLIG"/>
</dbReference>
<dbReference type="Pfam" id="PF14841">
    <property type="entry name" value="FliG_M"/>
    <property type="match status" value="1"/>
</dbReference>
<keyword evidence="9" id="KW-0975">Bacterial flagellum</keyword>
<dbReference type="EMBL" id="FQVH01000008">
    <property type="protein sequence ID" value="SHE95086.1"/>
    <property type="molecule type" value="Genomic_DNA"/>
</dbReference>
<evidence type="ECO:0000259" key="12">
    <source>
        <dbReference type="Pfam" id="PF14842"/>
    </source>
</evidence>
<evidence type="ECO:0000256" key="7">
    <source>
        <dbReference type="ARBA" id="ARBA00022779"/>
    </source>
</evidence>
<dbReference type="InterPro" id="IPR028263">
    <property type="entry name" value="FliG_N"/>
</dbReference>
<dbReference type="STRING" id="1121256.SAMN02746089_01063"/>
<dbReference type="Gene3D" id="1.10.220.30">
    <property type="match status" value="3"/>
</dbReference>
<evidence type="ECO:0000256" key="8">
    <source>
        <dbReference type="ARBA" id="ARBA00023136"/>
    </source>
</evidence>
<dbReference type="RefSeq" id="WP_073342383.1">
    <property type="nucleotide sequence ID" value="NZ_FQVH01000008.1"/>
</dbReference>
<dbReference type="GO" id="GO:0071973">
    <property type="term" value="P:bacterial-type flagellum-dependent cell motility"/>
    <property type="evidence" value="ECO:0007669"/>
    <property type="project" value="InterPro"/>
</dbReference>
<keyword evidence="13" id="KW-0966">Cell projection</keyword>
<reference evidence="13 14" key="1">
    <citation type="submission" date="2016-11" db="EMBL/GenBank/DDBJ databases">
        <authorList>
            <person name="Jaros S."/>
            <person name="Januszkiewicz K."/>
            <person name="Wedrychowicz H."/>
        </authorList>
    </citation>
    <scope>NUCLEOTIDE SEQUENCE [LARGE SCALE GENOMIC DNA]</scope>
    <source>
        <strain evidence="13 14">DSM 17918</strain>
    </source>
</reference>
<organism evidence="13 14">
    <name type="scientific">Caldanaerobius fijiensis DSM 17918</name>
    <dbReference type="NCBI Taxonomy" id="1121256"/>
    <lineage>
        <taxon>Bacteria</taxon>
        <taxon>Bacillati</taxon>
        <taxon>Bacillota</taxon>
        <taxon>Clostridia</taxon>
        <taxon>Thermoanaerobacterales</taxon>
        <taxon>Thermoanaerobacteraceae</taxon>
        <taxon>Caldanaerobius</taxon>
    </lineage>
</organism>
<evidence type="ECO:0000256" key="3">
    <source>
        <dbReference type="ARBA" id="ARBA00010299"/>
    </source>
</evidence>
<dbReference type="GO" id="GO:0006935">
    <property type="term" value="P:chemotaxis"/>
    <property type="evidence" value="ECO:0007669"/>
    <property type="project" value="UniProtKB-KW"/>
</dbReference>
<keyword evidence="14" id="KW-1185">Reference proteome</keyword>
<dbReference type="PIRSF" id="PIRSF003161">
    <property type="entry name" value="FliG"/>
    <property type="match status" value="1"/>
</dbReference>
<feature type="domain" description="Flagellar motor switch protein FliG N-terminal" evidence="12">
    <location>
        <begin position="5"/>
        <end position="107"/>
    </location>
</feature>
<evidence type="ECO:0000313" key="14">
    <source>
        <dbReference type="Proteomes" id="UP000184088"/>
    </source>
</evidence>
<keyword evidence="8" id="KW-0472">Membrane</keyword>
<dbReference type="FunFam" id="1.10.220.30:FF:000001">
    <property type="entry name" value="Flagellar motor switch protein FliG"/>
    <property type="match status" value="1"/>
</dbReference>
<dbReference type="GO" id="GO:0009425">
    <property type="term" value="C:bacterial-type flagellum basal body"/>
    <property type="evidence" value="ECO:0007669"/>
    <property type="project" value="UniProtKB-SubCell"/>
</dbReference>
<evidence type="ECO:0000256" key="9">
    <source>
        <dbReference type="ARBA" id="ARBA00023143"/>
    </source>
</evidence>
<dbReference type="PANTHER" id="PTHR30534">
    <property type="entry name" value="FLAGELLAR MOTOR SWITCH PROTEIN FLIG"/>
    <property type="match status" value="1"/>
</dbReference>
<dbReference type="Proteomes" id="UP000184088">
    <property type="component" value="Unassembled WGS sequence"/>
</dbReference>
<accession>A0A1M4XNY8</accession>
<dbReference type="AlphaFoldDB" id="A0A1M4XNY8"/>
<feature type="domain" description="Flagellar motor switch protein FliG middle" evidence="11">
    <location>
        <begin position="115"/>
        <end position="188"/>
    </location>
</feature>
<evidence type="ECO:0000256" key="1">
    <source>
        <dbReference type="ARBA" id="ARBA00004117"/>
    </source>
</evidence>
<dbReference type="Pfam" id="PF01706">
    <property type="entry name" value="FliG_C"/>
    <property type="match status" value="1"/>
</dbReference>
<comment type="subcellular location">
    <subcellularLocation>
        <location evidence="1">Bacterial flagellum basal body</location>
    </subcellularLocation>
    <subcellularLocation>
        <location evidence="2">Cell membrane</location>
        <topology evidence="2">Peripheral membrane protein</topology>
        <orientation evidence="2">Cytoplasmic side</orientation>
    </subcellularLocation>
</comment>
<evidence type="ECO:0000256" key="4">
    <source>
        <dbReference type="ARBA" id="ARBA00021870"/>
    </source>
</evidence>
<dbReference type="OrthoDB" id="9780302at2"/>
<name>A0A1M4XNY8_9THEO</name>
<keyword evidence="5" id="KW-1003">Cell membrane</keyword>
<dbReference type="InterPro" id="IPR000090">
    <property type="entry name" value="Flg_Motor_Flig"/>
</dbReference>
<protein>
    <recommendedName>
        <fullName evidence="4">Flagellar motor switch protein FliG</fullName>
    </recommendedName>
</protein>
<evidence type="ECO:0000259" key="11">
    <source>
        <dbReference type="Pfam" id="PF14841"/>
    </source>
</evidence>
<evidence type="ECO:0000313" key="13">
    <source>
        <dbReference type="EMBL" id="SHE95086.1"/>
    </source>
</evidence>
<feature type="domain" description="Flagellar motor switch protein FliG C-terminal" evidence="10">
    <location>
        <begin position="218"/>
        <end position="324"/>
    </location>
</feature>
<dbReference type="GO" id="GO:0005886">
    <property type="term" value="C:plasma membrane"/>
    <property type="evidence" value="ECO:0007669"/>
    <property type="project" value="UniProtKB-SubCell"/>
</dbReference>
<comment type="similarity">
    <text evidence="3">Belongs to the FliG family.</text>
</comment>
<dbReference type="Pfam" id="PF14842">
    <property type="entry name" value="FliG_N"/>
    <property type="match status" value="1"/>
</dbReference>
<keyword evidence="13" id="KW-0282">Flagellum</keyword>
<gene>
    <name evidence="13" type="ORF">SAMN02746089_01063</name>
</gene>
<dbReference type="SUPFAM" id="SSF48029">
    <property type="entry name" value="FliG"/>
    <property type="match status" value="2"/>
</dbReference>
<sequence length="334" mass="37732">MAKSFSGKELAAKVLIALGPEYAAEVFKHLGEQEIEQLTLEIANIRSISAEEKEEALKEFYDMCLAQGYINEGGIEYAREVLEKALGTQRALEIINNLTSSLQVKPFDFMRKADPSQILNFIQNEHPQTIALVLSYLRPEQAAMVLSALPHEKQADIAYRIAKMDRTSPEIIREVESILERKLSNIVVQDYAVTGGIQTIVNILNAVDRSTEKNIMDNLEVMDVDLAEEVKKRMFVFEDIVTLDNRSIQRILREVDNHDIALALKGASDDVARVIYNNMSKRLADMIREDIQYMGPVRLRDVEDAQQRIVSIIRKLEDAGEIIISRGGGDELIE</sequence>
<dbReference type="PANTHER" id="PTHR30534:SF0">
    <property type="entry name" value="FLAGELLAR MOTOR SWITCH PROTEIN FLIG"/>
    <property type="match status" value="1"/>
</dbReference>
<dbReference type="NCBIfam" id="TIGR00207">
    <property type="entry name" value="fliG"/>
    <property type="match status" value="1"/>
</dbReference>
<evidence type="ECO:0000256" key="5">
    <source>
        <dbReference type="ARBA" id="ARBA00022475"/>
    </source>
</evidence>
<keyword evidence="6" id="KW-0145">Chemotaxis</keyword>
<proteinExistence type="inferred from homology"/>
<dbReference type="GO" id="GO:0003774">
    <property type="term" value="F:cytoskeletal motor activity"/>
    <property type="evidence" value="ECO:0007669"/>
    <property type="project" value="InterPro"/>
</dbReference>